<name>M4QQ26_9CAUD</name>
<feature type="compositionally biased region" description="Polar residues" evidence="1">
    <location>
        <begin position="26"/>
        <end position="54"/>
    </location>
</feature>
<keyword evidence="3" id="KW-1185">Reference proteome</keyword>
<evidence type="ECO:0000313" key="2">
    <source>
        <dbReference type="EMBL" id="AGH31770.1"/>
    </source>
</evidence>
<gene>
    <name evidence="2" type="ORF">SWZG_00265</name>
</gene>
<accession>M4QQ26</accession>
<evidence type="ECO:0000313" key="3">
    <source>
        <dbReference type="Proteomes" id="UP000201252"/>
    </source>
</evidence>
<dbReference type="GeneID" id="15011179"/>
<protein>
    <submittedName>
        <fullName evidence="2">Uncharacterized protein</fullName>
    </submittedName>
</protein>
<dbReference type="RefSeq" id="YP_007674622.1">
    <property type="nucleotide sequence ID" value="NC_020851.1"/>
</dbReference>
<dbReference type="EMBL" id="HQ633071">
    <property type="protein sequence ID" value="AGH31770.1"/>
    <property type="molecule type" value="Genomic_DNA"/>
</dbReference>
<dbReference type="KEGG" id="vg:15011179"/>
<organism evidence="2 3">
    <name type="scientific">Synechococcus phage S-SKS1</name>
    <dbReference type="NCBI Taxonomy" id="754042"/>
    <lineage>
        <taxon>Viruses</taxon>
        <taxon>Duplodnaviria</taxon>
        <taxon>Heunggongvirae</taxon>
        <taxon>Uroviricota</taxon>
        <taxon>Caudoviricetes</taxon>
        <taxon>Llyrvirus</taxon>
        <taxon>Llyrvirus SSKS1</taxon>
    </lineage>
</organism>
<proteinExistence type="predicted"/>
<evidence type="ECO:0000256" key="1">
    <source>
        <dbReference type="SAM" id="MobiDB-lite"/>
    </source>
</evidence>
<dbReference type="Proteomes" id="UP000201252">
    <property type="component" value="Segment"/>
</dbReference>
<feature type="region of interest" description="Disordered" evidence="1">
    <location>
        <begin position="1"/>
        <end position="68"/>
    </location>
</feature>
<reference evidence="2 3" key="1">
    <citation type="submission" date="2010-10" db="EMBL/GenBank/DDBJ databases">
        <title>The Genome Sequence of Synechococcus phage S-SKS1.</title>
        <authorList>
            <consortium name="The Broad Institute Genome Sequencing Platform"/>
            <person name="Henn M.R."/>
            <person name="Clokie M."/>
            <person name="Levin J."/>
            <person name="Malboeuf C."/>
            <person name="Casali M."/>
            <person name="Russ C."/>
            <person name="Lennon N."/>
            <person name="Chapman S.B."/>
            <person name="Erlich R."/>
            <person name="Young S.K."/>
            <person name="Yandava C."/>
            <person name="Zeng Q."/>
            <person name="Alvarado L."/>
            <person name="Anderson S."/>
            <person name="Berlin A."/>
            <person name="Chen Z."/>
            <person name="Freedman E."/>
            <person name="Gellesch M."/>
            <person name="Goldberg J."/>
            <person name="Green L."/>
            <person name="Griggs A."/>
            <person name="Gujja S."/>
            <person name="Heilman E.R."/>
            <person name="Heiman D."/>
            <person name="Hollinger A."/>
            <person name="Howarth C."/>
            <person name="Larson L."/>
            <person name="Mehta T."/>
            <person name="Pearson M."/>
            <person name="Roberts A."/>
            <person name="Ryan E."/>
            <person name="Saif S."/>
            <person name="Shea T."/>
            <person name="Shenoy N."/>
            <person name="Sisk P."/>
            <person name="Stolte C."/>
            <person name="Sykes S."/>
            <person name="White J."/>
            <person name="Haas B."/>
            <person name="Nusbaum C."/>
            <person name="Birren B."/>
        </authorList>
    </citation>
    <scope>NUCLEOTIDE SEQUENCE [LARGE SCALE GENOMIC DNA]</scope>
</reference>
<sequence length="100" mass="11239">MAPLPADYKQTEEKSFKGTESGRNVLESNAKYTTTADQGSNPASKPTVPGINTQKIRKSSKFGPLRYPNKEIHKNTDYLQIDVLQYKPLGLDLTKKEIIR</sequence>